<protein>
    <submittedName>
        <fullName evidence="2">Uncharacterized protein</fullName>
    </submittedName>
</protein>
<gene>
    <name evidence="2" type="ORF">C2845_PM06G25010</name>
</gene>
<dbReference type="EMBL" id="PQIB02000009">
    <property type="protein sequence ID" value="RLN00835.1"/>
    <property type="molecule type" value="Genomic_DNA"/>
</dbReference>
<feature type="compositionally biased region" description="Low complexity" evidence="1">
    <location>
        <begin position="298"/>
        <end position="311"/>
    </location>
</feature>
<dbReference type="OrthoDB" id="711960at2759"/>
<feature type="compositionally biased region" description="Basic and acidic residues" evidence="1">
    <location>
        <begin position="448"/>
        <end position="458"/>
    </location>
</feature>
<organism evidence="2 3">
    <name type="scientific">Panicum miliaceum</name>
    <name type="common">Proso millet</name>
    <name type="synonym">Broomcorn millet</name>
    <dbReference type="NCBI Taxonomy" id="4540"/>
    <lineage>
        <taxon>Eukaryota</taxon>
        <taxon>Viridiplantae</taxon>
        <taxon>Streptophyta</taxon>
        <taxon>Embryophyta</taxon>
        <taxon>Tracheophyta</taxon>
        <taxon>Spermatophyta</taxon>
        <taxon>Magnoliopsida</taxon>
        <taxon>Liliopsida</taxon>
        <taxon>Poales</taxon>
        <taxon>Poaceae</taxon>
        <taxon>PACMAD clade</taxon>
        <taxon>Panicoideae</taxon>
        <taxon>Panicodae</taxon>
        <taxon>Paniceae</taxon>
        <taxon>Panicinae</taxon>
        <taxon>Panicum</taxon>
        <taxon>Panicum sect. Panicum</taxon>
    </lineage>
</organism>
<evidence type="ECO:0000313" key="3">
    <source>
        <dbReference type="Proteomes" id="UP000275267"/>
    </source>
</evidence>
<name>A0A3L6RFW9_PANMI</name>
<evidence type="ECO:0000313" key="2">
    <source>
        <dbReference type="EMBL" id="RLN00835.1"/>
    </source>
</evidence>
<feature type="compositionally biased region" description="Polar residues" evidence="1">
    <location>
        <begin position="275"/>
        <end position="288"/>
    </location>
</feature>
<feature type="compositionally biased region" description="Polar residues" evidence="1">
    <location>
        <begin position="114"/>
        <end position="129"/>
    </location>
</feature>
<feature type="region of interest" description="Disordered" evidence="1">
    <location>
        <begin position="253"/>
        <end position="458"/>
    </location>
</feature>
<feature type="region of interest" description="Disordered" evidence="1">
    <location>
        <begin position="18"/>
        <end position="129"/>
    </location>
</feature>
<accession>A0A3L6RFW9</accession>
<feature type="compositionally biased region" description="Basic and acidic residues" evidence="1">
    <location>
        <begin position="338"/>
        <end position="363"/>
    </location>
</feature>
<reference evidence="3" key="1">
    <citation type="journal article" date="2019" name="Nat. Commun.">
        <title>The genome of broomcorn millet.</title>
        <authorList>
            <person name="Zou C."/>
            <person name="Miki D."/>
            <person name="Li D."/>
            <person name="Tang Q."/>
            <person name="Xiao L."/>
            <person name="Rajput S."/>
            <person name="Deng P."/>
            <person name="Jia W."/>
            <person name="Huang R."/>
            <person name="Zhang M."/>
            <person name="Sun Y."/>
            <person name="Hu J."/>
            <person name="Fu X."/>
            <person name="Schnable P.S."/>
            <person name="Li F."/>
            <person name="Zhang H."/>
            <person name="Feng B."/>
            <person name="Zhu X."/>
            <person name="Liu R."/>
            <person name="Schnable J.C."/>
            <person name="Zhu J.-K."/>
            <person name="Zhang H."/>
        </authorList>
    </citation>
    <scope>NUCLEOTIDE SEQUENCE [LARGE SCALE GENOMIC DNA]</scope>
</reference>
<proteinExistence type="predicted"/>
<feature type="compositionally biased region" description="Basic and acidic residues" evidence="1">
    <location>
        <begin position="48"/>
        <end position="71"/>
    </location>
</feature>
<sequence length="458" mass="50697">MNLDQACYLGLATRRGRAPAVFGEGEGEGGQRQSEKGKGSAAVWGGGDRQRSEEEKEVGDGRGRRPAVRREMGRRRVGLGAPPTGCCGGLGEMGRWREGDAAASPCPKEVVGEASSSQPAENESGSCGNVSFDQLEIREEGGTQREEIDVDGVADGEESVQGIVEDLEAVDRNAIEEEENLTMEDDTYDEYDNEEDNMATQAPVLEEWNRPDASSMEAMDMHGSRWGIMTSNLAEANLNHNRDLRPVVNNRHWEREEAERERRRRYHDGYGPPANQGNKGRHTTTSSDHLGLPHKHPPSTTTTSATTSMASPPSPTGFEGCYPLLPPRAAQHRALAQDVREQPQDGLRDDGECNKHADMEDAKKTHHQQKDRRTSDDSPNHHSDDLHGRRNDGRPARLNSNKNHDRPKSSKNQDRKHGPENTVAIADRPQQRSSLNQEDLDQLLDGKCPWHKDANHTV</sequence>
<comment type="caution">
    <text evidence="2">The sequence shown here is derived from an EMBL/GenBank/DDBJ whole genome shotgun (WGS) entry which is preliminary data.</text>
</comment>
<feature type="compositionally biased region" description="Basic and acidic residues" evidence="1">
    <location>
        <begin position="371"/>
        <end position="395"/>
    </location>
</feature>
<dbReference type="AlphaFoldDB" id="A0A3L6RFW9"/>
<feature type="compositionally biased region" description="Basic and acidic residues" evidence="1">
    <location>
        <begin position="402"/>
        <end position="419"/>
    </location>
</feature>
<keyword evidence="3" id="KW-1185">Reference proteome</keyword>
<evidence type="ECO:0000256" key="1">
    <source>
        <dbReference type="SAM" id="MobiDB-lite"/>
    </source>
</evidence>
<dbReference type="Proteomes" id="UP000275267">
    <property type="component" value="Unassembled WGS sequence"/>
</dbReference>